<feature type="region of interest" description="Disordered" evidence="1">
    <location>
        <begin position="410"/>
        <end position="462"/>
    </location>
</feature>
<accession>A0AAD7HHX2</accession>
<comment type="caution">
    <text evidence="2">The sequence shown here is derived from an EMBL/GenBank/DDBJ whole genome shotgun (WGS) entry which is preliminary data.</text>
</comment>
<gene>
    <name evidence="2" type="ORF">B0H16DRAFT_1793512</name>
</gene>
<dbReference type="Proteomes" id="UP001215598">
    <property type="component" value="Unassembled WGS sequence"/>
</dbReference>
<evidence type="ECO:0000313" key="3">
    <source>
        <dbReference type="Proteomes" id="UP001215598"/>
    </source>
</evidence>
<keyword evidence="3" id="KW-1185">Reference proteome</keyword>
<evidence type="ECO:0000256" key="1">
    <source>
        <dbReference type="SAM" id="MobiDB-lite"/>
    </source>
</evidence>
<reference evidence="2" key="1">
    <citation type="submission" date="2023-03" db="EMBL/GenBank/DDBJ databases">
        <title>Massive genome expansion in bonnet fungi (Mycena s.s.) driven by repeated elements and novel gene families across ecological guilds.</title>
        <authorList>
            <consortium name="Lawrence Berkeley National Laboratory"/>
            <person name="Harder C.B."/>
            <person name="Miyauchi S."/>
            <person name="Viragh M."/>
            <person name="Kuo A."/>
            <person name="Thoen E."/>
            <person name="Andreopoulos B."/>
            <person name="Lu D."/>
            <person name="Skrede I."/>
            <person name="Drula E."/>
            <person name="Henrissat B."/>
            <person name="Morin E."/>
            <person name="Kohler A."/>
            <person name="Barry K."/>
            <person name="LaButti K."/>
            <person name="Morin E."/>
            <person name="Salamov A."/>
            <person name="Lipzen A."/>
            <person name="Mereny Z."/>
            <person name="Hegedus B."/>
            <person name="Baldrian P."/>
            <person name="Stursova M."/>
            <person name="Weitz H."/>
            <person name="Taylor A."/>
            <person name="Grigoriev I.V."/>
            <person name="Nagy L.G."/>
            <person name="Martin F."/>
            <person name="Kauserud H."/>
        </authorList>
    </citation>
    <scope>NUCLEOTIDE SEQUENCE</scope>
    <source>
        <strain evidence="2">CBHHK182m</strain>
    </source>
</reference>
<dbReference type="AlphaFoldDB" id="A0AAD7HHX2"/>
<evidence type="ECO:0000313" key="2">
    <source>
        <dbReference type="EMBL" id="KAJ7720435.1"/>
    </source>
</evidence>
<organism evidence="2 3">
    <name type="scientific">Mycena metata</name>
    <dbReference type="NCBI Taxonomy" id="1033252"/>
    <lineage>
        <taxon>Eukaryota</taxon>
        <taxon>Fungi</taxon>
        <taxon>Dikarya</taxon>
        <taxon>Basidiomycota</taxon>
        <taxon>Agaricomycotina</taxon>
        <taxon>Agaricomycetes</taxon>
        <taxon>Agaricomycetidae</taxon>
        <taxon>Agaricales</taxon>
        <taxon>Marasmiineae</taxon>
        <taxon>Mycenaceae</taxon>
        <taxon>Mycena</taxon>
    </lineage>
</organism>
<dbReference type="EMBL" id="JARKIB010000240">
    <property type="protein sequence ID" value="KAJ7720435.1"/>
    <property type="molecule type" value="Genomic_DNA"/>
</dbReference>
<feature type="compositionally biased region" description="Acidic residues" evidence="1">
    <location>
        <begin position="418"/>
        <end position="431"/>
    </location>
</feature>
<proteinExistence type="predicted"/>
<feature type="compositionally biased region" description="Gly residues" evidence="1">
    <location>
        <begin position="439"/>
        <end position="448"/>
    </location>
</feature>
<sequence length="501" mass="54636">MAGASGSESDDESDSGLIRTFDIPDVNATRKDLLDVGDRLKDPGANAQLEMGRLVVENRALRGKLAVFEQTNKKIQNTKGPDVNGYLGGIKTLGKKFGFMQEPWITLAVFTAPPANGSPPHATPADIEAIFKTPKLYRQYLTCAIYDHVPSKYHDLVDWTTFPNFGNNFVKYLNAGRSSAVNTLKANLPKILAECEITNNKGDLLYHPGEDRKGPPSAYPPIFYIAQKKNIQTQLLNPVLPMALRCMIFGPASIADKGNVKPLSTTLGYLWQLPAEGLTIGSICFTLTAIISVLSGVDAQFEEKGKTSGIPFQTYFRGYKKLLMKTAETPGVRNILRVWMTAVFKKVAAAKSLDEPMIADDEAEAAAEAEFAAAMEGMMLGEDPAVENPNPAFDWGQDDVGNVSEPERQIEGGHQEIDQEEQEQELEEEEPVPVATARGRGGGAGRARGGARAVVLDSDEDLDEDLAVVEPRRTGRRRAAVPAVIEPPVQVQKKVSGRKRR</sequence>
<name>A0AAD7HHX2_9AGAR</name>
<protein>
    <submittedName>
        <fullName evidence="2">Uncharacterized protein</fullName>
    </submittedName>
</protein>